<feature type="non-terminal residue" evidence="2">
    <location>
        <position position="370"/>
    </location>
</feature>
<evidence type="ECO:0000256" key="1">
    <source>
        <dbReference type="SAM" id="MobiDB-lite"/>
    </source>
</evidence>
<dbReference type="AlphaFoldDB" id="A0A4D9CQK6"/>
<protein>
    <submittedName>
        <fullName evidence="2">Uncharacterized protein</fullName>
    </submittedName>
</protein>
<dbReference type="EMBL" id="SDOX01000189">
    <property type="protein sequence ID" value="TFJ79895.1"/>
    <property type="molecule type" value="Genomic_DNA"/>
</dbReference>
<evidence type="ECO:0000313" key="3">
    <source>
        <dbReference type="Proteomes" id="UP000355283"/>
    </source>
</evidence>
<evidence type="ECO:0000313" key="2">
    <source>
        <dbReference type="EMBL" id="TFJ79895.1"/>
    </source>
</evidence>
<feature type="compositionally biased region" description="Acidic residues" evidence="1">
    <location>
        <begin position="251"/>
        <end position="265"/>
    </location>
</feature>
<feature type="compositionally biased region" description="Pro residues" evidence="1">
    <location>
        <begin position="28"/>
        <end position="41"/>
    </location>
</feature>
<feature type="region of interest" description="Disordered" evidence="1">
    <location>
        <begin position="251"/>
        <end position="277"/>
    </location>
</feature>
<reference evidence="2 3" key="1">
    <citation type="submission" date="2019-01" db="EMBL/GenBank/DDBJ databases">
        <title>Nuclear Genome Assembly of the Microalgal Biofuel strain Nannochloropsis salina CCMP1776.</title>
        <authorList>
            <person name="Hovde B."/>
        </authorList>
    </citation>
    <scope>NUCLEOTIDE SEQUENCE [LARGE SCALE GENOMIC DNA]</scope>
    <source>
        <strain evidence="2 3">CCMP1776</strain>
    </source>
</reference>
<gene>
    <name evidence="2" type="ORF">NSK_008772</name>
</gene>
<keyword evidence="3" id="KW-1185">Reference proteome</keyword>
<feature type="compositionally biased region" description="Basic and acidic residues" evidence="1">
    <location>
        <begin position="346"/>
        <end position="362"/>
    </location>
</feature>
<sequence>MQRQEISSPRDGIASKAGHGPVSLKLPPSSPINAPSPPSACPPVHSLPHFLTTPMEPSPAVFGAGGSSSLKDGQEAVRRLRGQGLALMDSEKYGAARLHFEAALRQLFHLHAFSSRWNFCQDGQRATCSSIAPSLLPTPTVPQHSAGLVLQAWPLSAPMQSSPRAAHRHHPPPFPPSPACMDTDRALWLSCSRPLAACYYHLTSYPDIKALCAVSWRVLGVEEGTRDLPPSLKADLASLLCWRAKAAVAEQEMEGGPEGGGEGEGEEGKTQGRQRLSSWASVPPALLVALRDLGEALRLHPTEREVRREYFALKARVGRIKRGREGERGGSWMGRTWRQCVARWGEGEGRAGGKEGGRDCGREGSGGEGS</sequence>
<feature type="region of interest" description="Disordered" evidence="1">
    <location>
        <begin position="346"/>
        <end position="370"/>
    </location>
</feature>
<accession>A0A4D9CQK6</accession>
<dbReference type="Proteomes" id="UP000355283">
    <property type="component" value="Unassembled WGS sequence"/>
</dbReference>
<name>A0A4D9CQK6_9STRA</name>
<proteinExistence type="predicted"/>
<comment type="caution">
    <text evidence="2">The sequence shown here is derived from an EMBL/GenBank/DDBJ whole genome shotgun (WGS) entry which is preliminary data.</text>
</comment>
<feature type="region of interest" description="Disordered" evidence="1">
    <location>
        <begin position="1"/>
        <end position="41"/>
    </location>
</feature>
<organism evidence="2 3">
    <name type="scientific">Nannochloropsis salina CCMP1776</name>
    <dbReference type="NCBI Taxonomy" id="1027361"/>
    <lineage>
        <taxon>Eukaryota</taxon>
        <taxon>Sar</taxon>
        <taxon>Stramenopiles</taxon>
        <taxon>Ochrophyta</taxon>
        <taxon>Eustigmatophyceae</taxon>
        <taxon>Eustigmatales</taxon>
        <taxon>Monodopsidaceae</taxon>
        <taxon>Microchloropsis</taxon>
        <taxon>Microchloropsis salina</taxon>
    </lineage>
</organism>